<dbReference type="SUPFAM" id="SSF52540">
    <property type="entry name" value="P-loop containing nucleoside triphosphate hydrolases"/>
    <property type="match status" value="1"/>
</dbReference>
<dbReference type="InterPro" id="IPR003724">
    <property type="entry name" value="CblAdoTrfase_CobA"/>
</dbReference>
<dbReference type="GO" id="GO:0008817">
    <property type="term" value="F:corrinoid adenosyltransferase activity"/>
    <property type="evidence" value="ECO:0007669"/>
    <property type="project" value="InterPro"/>
</dbReference>
<organism evidence="1 2">
    <name type="scientific">Carboxydocella sporoproducens DSM 16521</name>
    <dbReference type="NCBI Taxonomy" id="1121270"/>
    <lineage>
        <taxon>Bacteria</taxon>
        <taxon>Bacillati</taxon>
        <taxon>Bacillota</taxon>
        <taxon>Clostridia</taxon>
        <taxon>Eubacteriales</taxon>
        <taxon>Clostridiales Family XVI. Incertae Sedis</taxon>
        <taxon>Carboxydocella</taxon>
    </lineage>
</organism>
<dbReference type="Proteomes" id="UP000189933">
    <property type="component" value="Unassembled WGS sequence"/>
</dbReference>
<name>A0A1T4LSZ2_9FIRM</name>
<gene>
    <name evidence="1" type="ORF">SAMN02745885_00283</name>
</gene>
<sequence>MKTKPRIIIFTGTGKGKTTGALGYVLPYVNQKTIKIVQFLKGSNYAAEQNLGSKLDNLYFYSFGYGCSQSNLIRSGEGHCKSCGKCFRINRQEPGFVYKAWSFTKKIANDNKTDILILDEFAYVLKYNFLDTTSFLTEISTWPAHLIIILTGRVFPQEILDVSVEVYELIEIKHPFRQGIPSRRGIEY</sequence>
<accession>A0A1T4LSZ2</accession>
<dbReference type="AlphaFoldDB" id="A0A1T4LSZ2"/>
<evidence type="ECO:0000313" key="2">
    <source>
        <dbReference type="Proteomes" id="UP000189933"/>
    </source>
</evidence>
<dbReference type="PANTHER" id="PTHR46638:SF1">
    <property type="entry name" value="CORRINOID ADENOSYLTRANSFERASE"/>
    <property type="match status" value="1"/>
</dbReference>
<proteinExistence type="predicted"/>
<dbReference type="EMBL" id="FUXM01000002">
    <property type="protein sequence ID" value="SJZ57574.1"/>
    <property type="molecule type" value="Genomic_DNA"/>
</dbReference>
<dbReference type="PANTHER" id="PTHR46638">
    <property type="entry name" value="CORRINOID ADENOSYLTRANSFERASE"/>
    <property type="match status" value="1"/>
</dbReference>
<reference evidence="2" key="1">
    <citation type="submission" date="2017-02" db="EMBL/GenBank/DDBJ databases">
        <authorList>
            <person name="Varghese N."/>
            <person name="Submissions S."/>
        </authorList>
    </citation>
    <scope>NUCLEOTIDE SEQUENCE [LARGE SCALE GENOMIC DNA]</scope>
    <source>
        <strain evidence="2">DSM 16521</strain>
    </source>
</reference>
<dbReference type="InterPro" id="IPR027417">
    <property type="entry name" value="P-loop_NTPase"/>
</dbReference>
<dbReference type="PIRSF" id="PIRSF015617">
    <property type="entry name" value="Adensltrnsf_CobA"/>
    <property type="match status" value="1"/>
</dbReference>
<dbReference type="RefSeq" id="WP_159071873.1">
    <property type="nucleotide sequence ID" value="NZ_FUXM01000002.1"/>
</dbReference>
<dbReference type="GO" id="GO:0009236">
    <property type="term" value="P:cobalamin biosynthetic process"/>
    <property type="evidence" value="ECO:0007669"/>
    <property type="project" value="InterPro"/>
</dbReference>
<keyword evidence="1" id="KW-0808">Transferase</keyword>
<dbReference type="GO" id="GO:0005524">
    <property type="term" value="F:ATP binding"/>
    <property type="evidence" value="ECO:0007669"/>
    <property type="project" value="InterPro"/>
</dbReference>
<dbReference type="OrthoDB" id="9810309at2"/>
<evidence type="ECO:0000313" key="1">
    <source>
        <dbReference type="EMBL" id="SJZ57574.1"/>
    </source>
</evidence>
<dbReference type="Gene3D" id="3.40.50.300">
    <property type="entry name" value="P-loop containing nucleotide triphosphate hydrolases"/>
    <property type="match status" value="1"/>
</dbReference>
<dbReference type="Pfam" id="PF02572">
    <property type="entry name" value="CobA_CobO_BtuR"/>
    <property type="match status" value="1"/>
</dbReference>
<keyword evidence="2" id="KW-1185">Reference proteome</keyword>
<protein>
    <submittedName>
        <fullName evidence="1">Cob(I)alamin adenosyltransferase</fullName>
    </submittedName>
</protein>